<keyword evidence="6" id="KW-0206">Cytoskeleton</keyword>
<organism evidence="11 12">
    <name type="scientific">Laodelphax striatellus</name>
    <name type="common">Small brown planthopper</name>
    <name type="synonym">Delphax striatella</name>
    <dbReference type="NCBI Taxonomy" id="195883"/>
    <lineage>
        <taxon>Eukaryota</taxon>
        <taxon>Metazoa</taxon>
        <taxon>Ecdysozoa</taxon>
        <taxon>Arthropoda</taxon>
        <taxon>Hexapoda</taxon>
        <taxon>Insecta</taxon>
        <taxon>Pterygota</taxon>
        <taxon>Neoptera</taxon>
        <taxon>Paraneoptera</taxon>
        <taxon>Hemiptera</taxon>
        <taxon>Auchenorrhyncha</taxon>
        <taxon>Fulgoroidea</taxon>
        <taxon>Delphacidae</taxon>
        <taxon>Criomorphinae</taxon>
        <taxon>Laodelphax</taxon>
    </lineage>
</organism>
<dbReference type="PROSITE" id="PS50082">
    <property type="entry name" value="WD_REPEATS_2"/>
    <property type="match status" value="1"/>
</dbReference>
<proteinExistence type="predicted"/>
<comment type="subcellular location">
    <subcellularLocation>
        <location evidence="1">Cytoplasm</location>
        <location evidence="1">Cytoskeleton</location>
        <location evidence="1">Cilium axoneme</location>
    </subcellularLocation>
</comment>
<evidence type="ECO:0000313" key="12">
    <source>
        <dbReference type="Proteomes" id="UP000291343"/>
    </source>
</evidence>
<gene>
    <name evidence="11" type="ORF">LSTR_LSTR013316</name>
</gene>
<keyword evidence="7" id="KW-0966">Cell projection</keyword>
<keyword evidence="3 8" id="KW-0853">WD repeat</keyword>
<evidence type="ECO:0000256" key="2">
    <source>
        <dbReference type="ARBA" id="ARBA00022490"/>
    </source>
</evidence>
<dbReference type="SUPFAM" id="SSF50978">
    <property type="entry name" value="WD40 repeat-like"/>
    <property type="match status" value="2"/>
</dbReference>
<evidence type="ECO:0000256" key="3">
    <source>
        <dbReference type="ARBA" id="ARBA00022574"/>
    </source>
</evidence>
<dbReference type="STRING" id="195883.A0A482XES2"/>
<dbReference type="PANTHER" id="PTHR14885">
    <property type="entry name" value="CILIA- AND FLAGELLA-ASSOCIATED PROTEIN 43-RELATED"/>
    <property type="match status" value="1"/>
</dbReference>
<evidence type="ECO:0000256" key="8">
    <source>
        <dbReference type="PROSITE-ProRule" id="PRU00221"/>
    </source>
</evidence>
<feature type="region of interest" description="Disordered" evidence="10">
    <location>
        <begin position="1284"/>
        <end position="1314"/>
    </location>
</feature>
<dbReference type="InterPro" id="IPR015943">
    <property type="entry name" value="WD40/YVTN_repeat-like_dom_sf"/>
</dbReference>
<dbReference type="Proteomes" id="UP000291343">
    <property type="component" value="Unassembled WGS sequence"/>
</dbReference>
<keyword evidence="2" id="KW-0963">Cytoplasm</keyword>
<keyword evidence="5 9" id="KW-0175">Coiled coil</keyword>
<evidence type="ECO:0000256" key="1">
    <source>
        <dbReference type="ARBA" id="ARBA00004430"/>
    </source>
</evidence>
<dbReference type="Pfam" id="PF00400">
    <property type="entry name" value="WD40"/>
    <property type="match status" value="2"/>
</dbReference>
<evidence type="ECO:0000256" key="4">
    <source>
        <dbReference type="ARBA" id="ARBA00022737"/>
    </source>
</evidence>
<evidence type="ECO:0000256" key="10">
    <source>
        <dbReference type="SAM" id="MobiDB-lite"/>
    </source>
</evidence>
<accession>A0A482XES2</accession>
<dbReference type="OrthoDB" id="1935234at2759"/>
<protein>
    <submittedName>
        <fullName evidence="11">Uncharacterized protein</fullName>
    </submittedName>
</protein>
<dbReference type="Gene3D" id="2.130.10.10">
    <property type="entry name" value="YVTN repeat-like/Quinoprotein amine dehydrogenase"/>
    <property type="match status" value="2"/>
</dbReference>
<evidence type="ECO:0000313" key="11">
    <source>
        <dbReference type="EMBL" id="RZF43851.1"/>
    </source>
</evidence>
<dbReference type="EMBL" id="QKKF02012165">
    <property type="protein sequence ID" value="RZF43851.1"/>
    <property type="molecule type" value="Genomic_DNA"/>
</dbReference>
<dbReference type="InParanoid" id="A0A482XES2"/>
<evidence type="ECO:0000256" key="5">
    <source>
        <dbReference type="ARBA" id="ARBA00023054"/>
    </source>
</evidence>
<dbReference type="PANTHER" id="PTHR14885:SF3">
    <property type="entry name" value="CILIA- AND FLAGELLA-ASSOCIATED PROTEIN 44"/>
    <property type="match status" value="1"/>
</dbReference>
<evidence type="ECO:0000256" key="9">
    <source>
        <dbReference type="SAM" id="Coils"/>
    </source>
</evidence>
<feature type="coiled-coil region" evidence="9">
    <location>
        <begin position="754"/>
        <end position="797"/>
    </location>
</feature>
<sequence length="1408" mass="163392">MAPSKLWSSLEGAMVLVEPMMMTRLLSRLKGEAHVKNLSFPHIAIGEKGSDPLIIVYEWPLFKVISVLREGTTREYTHLNFSSDGKYLVSQGGEPDFLITVWNWNRGQIMLQVKSHTQDVFNVEFSRYFPGNLTSSGLGHIKFWKMAKTFTGLKLQGEIGKFGKTEICDIMGLHAMPDEKVLTGCEWGNILVWDEGMIKMQVARKLDGTPCHQGPITHFAYNHDDGYLLTAGLDGFIKIWFYRYINEQNPPDTDPFVRIEPSFSIEVKDAIGPARLVSLTKVDENPLNQRYFGQDYSGLWSIDAEMKSDVARPVRLYCCHKGPIFDMAVSPISQHIVSIAQDARLHVYDIERRKLIVVKQFKTDIKVLLWLPIHVCRTGTVFIGGFVDGTIKIFTVEMNKISNDNEELLGDYVHIIYSEKFHVGAITKLALDKHGTMLVSGGEDCCVFANRILPGDNDSIQLDPIGFIKTPACVTSLCCKHDESPTFLVCCSDGHFLETTFPDRKQSSEVVSYELTDLTSRLHRFVSIKSGILRDIELQEIARKKQEKIEAKMLELENLRKENPHLDINEEFYLVDSDVEVELPPLYIPKEPNPILFGTYDEEGKAWLSVGGYDAGYLYKYDMQSEYDSEPIEHRLIAHDTEIISSCELIANDLHLKFFGLSNGVIKVANVDDEHADDFCNYLDVPIHDNVYGRVTKLVISHDKKYLCSCGDDSNIFAFKISIPGLIEEEKEEVGYSKLSDKIVALPDEGPGGSLSLEEEKKRVENLQRKHEAETRKEEVRKRLKQCEERFLKIKEKNNSLPAQYRLTEEQLEIDPRVTAHLENKLHKQLDLVKQQLCFELEKSKLLYDKVHSYFIKPLASFKVSVAAIGKDDMHVSTFVHKHLDEEFNKNYEKLVKTFKPDLRNETRLEKIKPIVIEEEPEFVPVPLMPWLRGEDNFYDKLNSQTLRALDRHLARQKFNENRQTEWRNFINAETQSNKLDTKDLSRIDFAQRTIGDYKLKTSDDYKVPRNLRVSVAQKNRQLLIVRKNIHDEKNSFNKKVIKLRDQKVEMVKEFRKLYAVLNDLHKEIDESLWKSPPSIPTIDVDAEFPERKFQLHPQQIGIEETIACQAVDEEFMYLYPELMHFKCNDDVRNEVETSWTKEKKVMRTVRRLVEQDSIINSMEMIIKEHNKRLEKLNWEKLEISVKIKMLEIFQLTVYQELVTIKCFERMENELMDKVEAMLALRSIEMFKINCNRKKIVYATREINTLQDKENDVLRTFQESVFESKFIEFLTKVYKKKYKPPKKKKDDESESSSSEESSSDDSESESSDEGEMKIIKFDENICPEGCDPDLYKRTFVLRGRRHELELEIVEVKKRVDSYKKANEMSDKRLLQIEVVLRLHLEKLESFQRQKQRKVNEVETIVVLK</sequence>
<evidence type="ECO:0000256" key="6">
    <source>
        <dbReference type="ARBA" id="ARBA00023212"/>
    </source>
</evidence>
<dbReference type="GO" id="GO:0005930">
    <property type="term" value="C:axoneme"/>
    <property type="evidence" value="ECO:0007669"/>
    <property type="project" value="UniProtKB-SubCell"/>
</dbReference>
<feature type="repeat" description="WD" evidence="8">
    <location>
        <begin position="209"/>
        <end position="240"/>
    </location>
</feature>
<name>A0A482XES2_LAOST</name>
<keyword evidence="12" id="KW-1185">Reference proteome</keyword>
<feature type="compositionally biased region" description="Acidic residues" evidence="10">
    <location>
        <begin position="1301"/>
        <end position="1313"/>
    </location>
</feature>
<dbReference type="InterPro" id="IPR001680">
    <property type="entry name" value="WD40_rpt"/>
</dbReference>
<reference evidence="11 12" key="1">
    <citation type="journal article" date="2017" name="Gigascience">
        <title>Genome sequence of the small brown planthopper, Laodelphax striatellus.</title>
        <authorList>
            <person name="Zhu J."/>
            <person name="Jiang F."/>
            <person name="Wang X."/>
            <person name="Yang P."/>
            <person name="Bao Y."/>
            <person name="Zhao W."/>
            <person name="Wang W."/>
            <person name="Lu H."/>
            <person name="Wang Q."/>
            <person name="Cui N."/>
            <person name="Li J."/>
            <person name="Chen X."/>
            <person name="Luo L."/>
            <person name="Yu J."/>
            <person name="Kang L."/>
            <person name="Cui F."/>
        </authorList>
    </citation>
    <scope>NUCLEOTIDE SEQUENCE [LARGE SCALE GENOMIC DNA]</scope>
    <source>
        <strain evidence="11">Lst14</strain>
    </source>
</reference>
<dbReference type="FunCoup" id="A0A482XES2">
    <property type="interactions" value="54"/>
</dbReference>
<dbReference type="PROSITE" id="PS50294">
    <property type="entry name" value="WD_REPEATS_REGION"/>
    <property type="match status" value="1"/>
</dbReference>
<dbReference type="SMART" id="SM00320">
    <property type="entry name" value="WD40"/>
    <property type="match status" value="8"/>
</dbReference>
<dbReference type="SMR" id="A0A482XES2"/>
<dbReference type="GO" id="GO:0003341">
    <property type="term" value="P:cilium movement"/>
    <property type="evidence" value="ECO:0007669"/>
    <property type="project" value="UniProtKB-ARBA"/>
</dbReference>
<keyword evidence="4" id="KW-0677">Repeat</keyword>
<comment type="caution">
    <text evidence="11">The sequence shown here is derived from an EMBL/GenBank/DDBJ whole genome shotgun (WGS) entry which is preliminary data.</text>
</comment>
<dbReference type="InterPro" id="IPR036322">
    <property type="entry name" value="WD40_repeat_dom_sf"/>
</dbReference>
<evidence type="ECO:0000256" key="7">
    <source>
        <dbReference type="ARBA" id="ARBA00023273"/>
    </source>
</evidence>